<comment type="pathway">
    <text evidence="3">Isoprenoid biosynthesis; isopentenyl diphosphate biosynthesis via DXP pathway; isopentenyl diphosphate from 1-deoxy-D-xylulose 5-phosphate: step 2/6.</text>
</comment>
<evidence type="ECO:0000256" key="3">
    <source>
        <dbReference type="HAMAP-Rule" id="MF_00108"/>
    </source>
</evidence>
<gene>
    <name evidence="3" type="primary">ispD</name>
    <name evidence="5" type="ORF">B5F24_06295</name>
</gene>
<comment type="caution">
    <text evidence="5">The sequence shown here is derived from an EMBL/GenBank/DDBJ whole genome shotgun (WGS) entry which is preliminary data.</text>
</comment>
<feature type="site" description="Positions MEP for the nucleophilic attack" evidence="3">
    <location>
        <position position="214"/>
    </location>
</feature>
<comment type="similarity">
    <text evidence="3">Belongs to the IspD/TarI cytidylyltransferase family. IspD subfamily.</text>
</comment>
<dbReference type="EMBL" id="NFKE01000004">
    <property type="protein sequence ID" value="OUP34786.1"/>
    <property type="molecule type" value="Genomic_DNA"/>
</dbReference>
<keyword evidence="3" id="KW-0414">Isoprene biosynthesis</keyword>
<dbReference type="InterPro" id="IPR001228">
    <property type="entry name" value="IspD"/>
</dbReference>
<feature type="site" description="Transition state stabilizer" evidence="3">
    <location>
        <position position="15"/>
    </location>
</feature>
<dbReference type="AlphaFoldDB" id="A0A1Y4JST9"/>
<dbReference type="GO" id="GO:0019288">
    <property type="term" value="P:isopentenyl diphosphate biosynthetic process, methylerythritol 4-phosphate pathway"/>
    <property type="evidence" value="ECO:0007669"/>
    <property type="project" value="UniProtKB-UniRule"/>
</dbReference>
<dbReference type="Gene3D" id="3.90.550.10">
    <property type="entry name" value="Spore Coat Polysaccharide Biosynthesis Protein SpsA, Chain A"/>
    <property type="match status" value="1"/>
</dbReference>
<dbReference type="Proteomes" id="UP000196587">
    <property type="component" value="Unassembled WGS sequence"/>
</dbReference>
<dbReference type="EC" id="2.7.7.60" evidence="3"/>
<dbReference type="InterPro" id="IPR012115">
    <property type="entry name" value="CDP-ribitol_syn"/>
</dbReference>
<evidence type="ECO:0000256" key="1">
    <source>
        <dbReference type="ARBA" id="ARBA00022679"/>
    </source>
</evidence>
<evidence type="ECO:0000313" key="6">
    <source>
        <dbReference type="Proteomes" id="UP000196587"/>
    </source>
</evidence>
<comment type="catalytic activity">
    <reaction evidence="3">
        <text>2-C-methyl-D-erythritol 4-phosphate + CTP + H(+) = 4-CDP-2-C-methyl-D-erythritol + diphosphate</text>
        <dbReference type="Rhea" id="RHEA:13429"/>
        <dbReference type="ChEBI" id="CHEBI:15378"/>
        <dbReference type="ChEBI" id="CHEBI:33019"/>
        <dbReference type="ChEBI" id="CHEBI:37563"/>
        <dbReference type="ChEBI" id="CHEBI:57823"/>
        <dbReference type="ChEBI" id="CHEBI:58262"/>
        <dbReference type="EC" id="2.7.7.60"/>
    </reaction>
</comment>
<proteinExistence type="inferred from homology"/>
<evidence type="ECO:0000256" key="2">
    <source>
        <dbReference type="ARBA" id="ARBA00022695"/>
    </source>
</evidence>
<dbReference type="SUPFAM" id="SSF51735">
    <property type="entry name" value="NAD(P)-binding Rossmann-fold domains"/>
    <property type="match status" value="1"/>
</dbReference>
<dbReference type="HAMAP" id="MF_00108">
    <property type="entry name" value="IspD"/>
    <property type="match status" value="1"/>
</dbReference>
<organism evidence="5 6">
    <name type="scientific">Bacteroides clarus</name>
    <dbReference type="NCBI Taxonomy" id="626929"/>
    <lineage>
        <taxon>Bacteria</taxon>
        <taxon>Pseudomonadati</taxon>
        <taxon>Bacteroidota</taxon>
        <taxon>Bacteroidia</taxon>
        <taxon>Bacteroidales</taxon>
        <taxon>Bacteroidaceae</taxon>
        <taxon>Bacteroides</taxon>
    </lineage>
</organism>
<dbReference type="InterPro" id="IPR002347">
    <property type="entry name" value="SDR_fam"/>
</dbReference>
<dbReference type="CDD" id="cd05233">
    <property type="entry name" value="SDR_c"/>
    <property type="match status" value="1"/>
</dbReference>
<dbReference type="Pfam" id="PF01128">
    <property type="entry name" value="IspD"/>
    <property type="match status" value="1"/>
</dbReference>
<name>A0A1Y4JST9_9BACE</name>
<dbReference type="SUPFAM" id="SSF53448">
    <property type="entry name" value="Nucleotide-diphospho-sugar transferases"/>
    <property type="match status" value="1"/>
</dbReference>
<feature type="site" description="Transition state stabilizer" evidence="3">
    <location>
        <position position="22"/>
    </location>
</feature>
<evidence type="ECO:0000313" key="5">
    <source>
        <dbReference type="EMBL" id="OUP34786.1"/>
    </source>
</evidence>
<dbReference type="UniPathway" id="UPA00056">
    <property type="reaction ID" value="UER00093"/>
</dbReference>
<dbReference type="RefSeq" id="WP_087412439.1">
    <property type="nucleotide sequence ID" value="NZ_CALIXP010000024.1"/>
</dbReference>
<reference evidence="6" key="1">
    <citation type="submission" date="2017-04" db="EMBL/GenBank/DDBJ databases">
        <title>Function of individual gut microbiota members based on whole genome sequencing of pure cultures obtained from chicken caecum.</title>
        <authorList>
            <person name="Medvecky M."/>
            <person name="Cejkova D."/>
            <person name="Polansky O."/>
            <person name="Karasova D."/>
            <person name="Kubasova T."/>
            <person name="Cizek A."/>
            <person name="Rychlik I."/>
        </authorList>
    </citation>
    <scope>NUCLEOTIDE SEQUENCE [LARGE SCALE GENOMIC DNA]</scope>
    <source>
        <strain evidence="6">An189</strain>
    </source>
</reference>
<dbReference type="InterPro" id="IPR036291">
    <property type="entry name" value="NAD(P)-bd_dom_sf"/>
</dbReference>
<dbReference type="PRINTS" id="PR00080">
    <property type="entry name" value="SDRFAMILY"/>
</dbReference>
<dbReference type="Pfam" id="PF00106">
    <property type="entry name" value="adh_short"/>
    <property type="match status" value="1"/>
</dbReference>
<dbReference type="PIRSF" id="PIRSF036586">
    <property type="entry name" value="CDP-ribitol_syn"/>
    <property type="match status" value="1"/>
</dbReference>
<keyword evidence="1 3" id="KW-0808">Transferase</keyword>
<dbReference type="FunFam" id="3.90.550.10:FF:000003">
    <property type="entry name" value="2-C-methyl-D-erythritol 4-phosphate cytidylyltransferase"/>
    <property type="match status" value="1"/>
</dbReference>
<protein>
    <recommendedName>
        <fullName evidence="3">2-C-methyl-D-erythritol 4-phosphate cytidylyltransferase</fullName>
        <ecNumber evidence="3">2.7.7.60</ecNumber>
    </recommendedName>
    <alternativeName>
        <fullName evidence="3">4-diphosphocytidyl-2C-methyl-D-erythritol synthase</fullName>
    </alternativeName>
    <alternativeName>
        <fullName evidence="3">MEP cytidylyltransferase</fullName>
        <shortName evidence="3">MCT</shortName>
    </alternativeName>
</protein>
<dbReference type="Gene3D" id="3.40.50.720">
    <property type="entry name" value="NAD(P)-binding Rossmann-like Domain"/>
    <property type="match status" value="1"/>
</dbReference>
<accession>A0A1Y4JST9</accession>
<comment type="similarity">
    <text evidence="4">Belongs to the short-chain dehydrogenases/reductases (SDR) family.</text>
</comment>
<evidence type="ECO:0000256" key="4">
    <source>
        <dbReference type="RuleBase" id="RU000363"/>
    </source>
</evidence>
<dbReference type="CDD" id="cd02516">
    <property type="entry name" value="CDP-ME_synthetase"/>
    <property type="match status" value="1"/>
</dbReference>
<dbReference type="PANTHER" id="PTHR32125:SF4">
    <property type="entry name" value="2-C-METHYL-D-ERYTHRITOL 4-PHOSPHATE CYTIDYLYLTRANSFERASE, CHLOROPLASTIC"/>
    <property type="match status" value="1"/>
</dbReference>
<dbReference type="InterPro" id="IPR029044">
    <property type="entry name" value="Nucleotide-diphossugar_trans"/>
</dbReference>
<dbReference type="InterPro" id="IPR034683">
    <property type="entry name" value="IspD/TarI"/>
</dbReference>
<dbReference type="InterPro" id="IPR050088">
    <property type="entry name" value="IspD/TarI_cytidylyltransf_bact"/>
</dbReference>
<dbReference type="NCBIfam" id="NF001183">
    <property type="entry name" value="PRK00155.1-3"/>
    <property type="match status" value="1"/>
</dbReference>
<dbReference type="PANTHER" id="PTHR32125">
    <property type="entry name" value="2-C-METHYL-D-ERYTHRITOL 4-PHOSPHATE CYTIDYLYLTRANSFERASE, CHLOROPLASTIC"/>
    <property type="match status" value="1"/>
</dbReference>
<dbReference type="InterPro" id="IPR020904">
    <property type="entry name" value="Sc_DH/Rdtase_CS"/>
</dbReference>
<sequence length="459" mass="50990">MKNIAIILAGGTGQRLGDTIPKQFLKVAGKKVIEHTLDVFQNHPQIDEIAVVSNPNFLNDVEAIVIKNSYTKLKKILQGGKERYHSSLAAINAYDGIEEFNLIFHDAVRPLVNDRIISDCIQALEKYNAVDVAIKTTDTIIQVNEKEYITGIPVRENLRNGQTPQAFKLSTIKKAYELALQDNGFKTTDDCGVVCRYLPDEPVYVVKGEQFNMKLTYKEDLFLLDKLFQLKSIAQQNETITPKAQSGLANSVIVVFGGSYGIGLDIVNICNCHGAHIYSFSRSENGVDISNKLLVAKALKEVYEKEGRIDAVVNTAGILDKEPLMNMSYEDVYKSININYLGAVIVAKESYPYLQDSKGALLLFTSSSYTRGRSLYSLYSSAKAAIVNFVQALSEEWYDCGVRVNCINPERTKTPMRTRNFGMEPDDSLLKSNVVAAVSVNSLFSSMTGEVIDVKIKRS</sequence>
<keyword evidence="2 3" id="KW-0548">Nucleotidyltransferase</keyword>
<dbReference type="GO" id="GO:0050518">
    <property type="term" value="F:2-C-methyl-D-erythritol 4-phosphate cytidylyltransferase activity"/>
    <property type="evidence" value="ECO:0007669"/>
    <property type="project" value="UniProtKB-UniRule"/>
</dbReference>
<dbReference type="PROSITE" id="PS00061">
    <property type="entry name" value="ADH_SHORT"/>
    <property type="match status" value="1"/>
</dbReference>
<feature type="site" description="Positions MEP for the nucleophilic attack" evidence="3">
    <location>
        <position position="155"/>
    </location>
</feature>
<comment type="function">
    <text evidence="3">Catalyzes the formation of 4-diphosphocytidyl-2-C-methyl-D-erythritol from CTP and 2-C-methyl-D-erythritol 4-phosphate (MEP).</text>
</comment>
<dbReference type="PRINTS" id="PR00081">
    <property type="entry name" value="GDHRDH"/>
</dbReference>